<evidence type="ECO:0000313" key="3">
    <source>
        <dbReference type="EMBL" id="ROL50357.1"/>
    </source>
</evidence>
<dbReference type="GO" id="GO:0008270">
    <property type="term" value="F:zinc ion binding"/>
    <property type="evidence" value="ECO:0007669"/>
    <property type="project" value="UniProtKB-KW"/>
</dbReference>
<dbReference type="InterPro" id="IPR032567">
    <property type="entry name" value="RTL1-rel"/>
</dbReference>
<dbReference type="Proteomes" id="UP000281406">
    <property type="component" value="Unassembled WGS sequence"/>
</dbReference>
<dbReference type="PANTHER" id="PTHR15503:SF22">
    <property type="entry name" value="TRANSPOSON TY3-I GAG POLYPROTEIN"/>
    <property type="match status" value="1"/>
</dbReference>
<proteinExistence type="predicted"/>
<keyword evidence="1" id="KW-0863">Zinc-finger</keyword>
<protein>
    <submittedName>
        <fullName evidence="3">Retrotransposon-derived protein PEG10</fullName>
    </submittedName>
</protein>
<gene>
    <name evidence="3" type="ORF">DPX16_19883</name>
</gene>
<dbReference type="PANTHER" id="PTHR15503">
    <property type="entry name" value="LDOC1 RELATED"/>
    <property type="match status" value="1"/>
</dbReference>
<comment type="caution">
    <text evidence="3">The sequence shown here is derived from an EMBL/GenBank/DDBJ whole genome shotgun (WGS) entry which is preliminary data.</text>
</comment>
<dbReference type="EMBL" id="RJVU01020814">
    <property type="protein sequence ID" value="ROL50357.1"/>
    <property type="molecule type" value="Genomic_DNA"/>
</dbReference>
<dbReference type="InterPro" id="IPR001878">
    <property type="entry name" value="Znf_CCHC"/>
</dbReference>
<feature type="domain" description="CCHC-type" evidence="2">
    <location>
        <begin position="262"/>
        <end position="276"/>
    </location>
</feature>
<organism evidence="3 4">
    <name type="scientific">Anabarilius grahami</name>
    <name type="common">Kanglang fish</name>
    <name type="synonym">Barilius grahami</name>
    <dbReference type="NCBI Taxonomy" id="495550"/>
    <lineage>
        <taxon>Eukaryota</taxon>
        <taxon>Metazoa</taxon>
        <taxon>Chordata</taxon>
        <taxon>Craniata</taxon>
        <taxon>Vertebrata</taxon>
        <taxon>Euteleostomi</taxon>
        <taxon>Actinopterygii</taxon>
        <taxon>Neopterygii</taxon>
        <taxon>Teleostei</taxon>
        <taxon>Ostariophysi</taxon>
        <taxon>Cypriniformes</taxon>
        <taxon>Xenocyprididae</taxon>
        <taxon>Xenocypridinae</taxon>
        <taxon>Xenocypridinae incertae sedis</taxon>
        <taxon>Anabarilius</taxon>
    </lineage>
</organism>
<dbReference type="OrthoDB" id="8955945at2759"/>
<dbReference type="Pfam" id="PF19259">
    <property type="entry name" value="Ty3_capsid"/>
    <property type="match status" value="1"/>
</dbReference>
<dbReference type="SUPFAM" id="SSF57756">
    <property type="entry name" value="Retrovirus zinc finger-like domains"/>
    <property type="match status" value="1"/>
</dbReference>
<dbReference type="InterPro" id="IPR045358">
    <property type="entry name" value="Ty3_capsid"/>
</dbReference>
<reference evidence="3 4" key="1">
    <citation type="submission" date="2018-10" db="EMBL/GenBank/DDBJ databases">
        <title>Genome assembly for a Yunnan-Guizhou Plateau 3E fish, Anabarilius grahami (Regan), and its evolutionary and genetic applications.</title>
        <authorList>
            <person name="Jiang W."/>
        </authorList>
    </citation>
    <scope>NUCLEOTIDE SEQUENCE [LARGE SCALE GENOMIC DNA]</scope>
    <source>
        <strain evidence="3">AG-KIZ</strain>
        <tissue evidence="3">Muscle</tissue>
    </source>
</reference>
<dbReference type="PROSITE" id="PS50158">
    <property type="entry name" value="ZF_CCHC"/>
    <property type="match status" value="1"/>
</dbReference>
<keyword evidence="4" id="KW-1185">Reference proteome</keyword>
<dbReference type="InterPro" id="IPR036875">
    <property type="entry name" value="Znf_CCHC_sf"/>
</dbReference>
<keyword evidence="1" id="KW-0479">Metal-binding</keyword>
<keyword evidence="1" id="KW-0862">Zinc</keyword>
<evidence type="ECO:0000256" key="1">
    <source>
        <dbReference type="PROSITE-ProRule" id="PRU00047"/>
    </source>
</evidence>
<evidence type="ECO:0000313" key="4">
    <source>
        <dbReference type="Proteomes" id="UP000281406"/>
    </source>
</evidence>
<dbReference type="GO" id="GO:0003676">
    <property type="term" value="F:nucleic acid binding"/>
    <property type="evidence" value="ECO:0007669"/>
    <property type="project" value="InterPro"/>
</dbReference>
<evidence type="ECO:0000259" key="2">
    <source>
        <dbReference type="PROSITE" id="PS50158"/>
    </source>
</evidence>
<accession>A0A3N0YVZ2</accession>
<dbReference type="AlphaFoldDB" id="A0A3N0YVZ2"/>
<name>A0A3N0YVZ2_ANAGA</name>
<sequence length="283" mass="31763">MSHPDPFQDLVDAFRRTFTAHSPPSAPAITSVNTVTSSSPPVYTSPMGKPAPYSGSAEDCNGFLLQCSLTLEMQPHLFPTEYSKVAFLISQLSGKALQWDDSIWSQNNPMIQTYSGFVNHFKKVFGKPSWDSAIGEKLYNLKQGKMSVNKYALQFRTLANRSGWNEQALLTTYRQGLDPRVRLHLAAYEDTIGLERFIQLSIRFATRMQSCLEEHQGPSQLNTFLCRPDSISTPEPATEPMQVESTRLTPAERQRRLTQNLCLYCGSPGHVISACPTRLLVPW</sequence>